<dbReference type="InterPro" id="IPR016181">
    <property type="entry name" value="Acyl_CoA_acyltransferase"/>
</dbReference>
<evidence type="ECO:0000313" key="5">
    <source>
        <dbReference type="Proteomes" id="UP000676325"/>
    </source>
</evidence>
<dbReference type="PROSITE" id="PS51186">
    <property type="entry name" value="GNAT"/>
    <property type="match status" value="1"/>
</dbReference>
<dbReference type="InterPro" id="IPR000182">
    <property type="entry name" value="GNAT_dom"/>
</dbReference>
<dbReference type="SUPFAM" id="SSF55729">
    <property type="entry name" value="Acyl-CoA N-acyltransferases (Nat)"/>
    <property type="match status" value="1"/>
</dbReference>
<keyword evidence="1" id="KW-0808">Transferase</keyword>
<name>A0A941ECD5_9ACTN</name>
<sequence>MTARPTQTSADGLFAVAADFWGYLESEPLDGWELRAGAGFTNRANSVWPLGPLRRPLPQALDEIRAWYTERGLSAQVLAEIGSEFDVALVEHGCGEAHDGAYRQTAAVAPALEALNSYQHPNVPLSTADRPQDRWLRLYRQGTIPPQAKEILGSGERYRYATIYDESSGEPLAIGRAALSRASGGWVGLAGIETAPAARRRGLARLILRTLLAWADEQGAEHAMLEVRRENEAALALYRQLGFVTAHEYHYRTIGVAAAS</sequence>
<keyword evidence="2" id="KW-0012">Acyltransferase</keyword>
<evidence type="ECO:0000313" key="4">
    <source>
        <dbReference type="EMBL" id="MBR7828946.1"/>
    </source>
</evidence>
<reference evidence="4" key="1">
    <citation type="submission" date="2021-04" db="EMBL/GenBank/DDBJ databases">
        <title>Genome based classification of Actinospica acidithermotolerans sp. nov., an actinobacterium isolated from an Indonesian hot spring.</title>
        <authorList>
            <person name="Kusuma A.B."/>
            <person name="Putra K.E."/>
            <person name="Nafisah S."/>
            <person name="Loh J."/>
            <person name="Nouioui I."/>
            <person name="Goodfellow M."/>
        </authorList>
    </citation>
    <scope>NUCLEOTIDE SEQUENCE</scope>
    <source>
        <strain evidence="4">MGRD01-02</strain>
    </source>
</reference>
<gene>
    <name evidence="4" type="ORF">KDK95_21730</name>
</gene>
<dbReference type="Proteomes" id="UP000676325">
    <property type="component" value="Unassembled WGS sequence"/>
</dbReference>
<proteinExistence type="predicted"/>
<dbReference type="InterPro" id="IPR056935">
    <property type="entry name" value="Rv0428c-like_C"/>
</dbReference>
<protein>
    <submittedName>
        <fullName evidence="4">GNAT family N-acetyltransferase</fullName>
    </submittedName>
</protein>
<dbReference type="Gene3D" id="3.40.630.30">
    <property type="match status" value="1"/>
</dbReference>
<dbReference type="PANTHER" id="PTHR43420">
    <property type="entry name" value="ACETYLTRANSFERASE"/>
    <property type="match status" value="1"/>
</dbReference>
<feature type="domain" description="N-acetyltransferase" evidence="3">
    <location>
        <begin position="123"/>
        <end position="260"/>
    </location>
</feature>
<dbReference type="AlphaFoldDB" id="A0A941ECD5"/>
<evidence type="ECO:0000256" key="2">
    <source>
        <dbReference type="ARBA" id="ARBA00023315"/>
    </source>
</evidence>
<organism evidence="4 5">
    <name type="scientific">Actinospica acidithermotolerans</name>
    <dbReference type="NCBI Taxonomy" id="2828514"/>
    <lineage>
        <taxon>Bacteria</taxon>
        <taxon>Bacillati</taxon>
        <taxon>Actinomycetota</taxon>
        <taxon>Actinomycetes</taxon>
        <taxon>Catenulisporales</taxon>
        <taxon>Actinospicaceae</taxon>
        <taxon>Actinospica</taxon>
    </lineage>
</organism>
<dbReference type="CDD" id="cd04301">
    <property type="entry name" value="NAT_SF"/>
    <property type="match status" value="1"/>
</dbReference>
<keyword evidence="5" id="KW-1185">Reference proteome</keyword>
<comment type="caution">
    <text evidence="4">The sequence shown here is derived from an EMBL/GenBank/DDBJ whole genome shotgun (WGS) entry which is preliminary data.</text>
</comment>
<evidence type="ECO:0000256" key="1">
    <source>
        <dbReference type="ARBA" id="ARBA00022679"/>
    </source>
</evidence>
<dbReference type="InterPro" id="IPR050680">
    <property type="entry name" value="YpeA/RimI_acetyltransf"/>
</dbReference>
<dbReference type="GO" id="GO:0016747">
    <property type="term" value="F:acyltransferase activity, transferring groups other than amino-acyl groups"/>
    <property type="evidence" value="ECO:0007669"/>
    <property type="project" value="InterPro"/>
</dbReference>
<dbReference type="Pfam" id="PF24553">
    <property type="entry name" value="Rv0428c_C"/>
    <property type="match status" value="1"/>
</dbReference>
<evidence type="ECO:0000259" key="3">
    <source>
        <dbReference type="PROSITE" id="PS51186"/>
    </source>
</evidence>
<accession>A0A941ECD5</accession>
<dbReference type="EMBL" id="JAGSOH010000070">
    <property type="protein sequence ID" value="MBR7828946.1"/>
    <property type="molecule type" value="Genomic_DNA"/>
</dbReference>
<dbReference type="RefSeq" id="WP_212520079.1">
    <property type="nucleotide sequence ID" value="NZ_JAGSOH010000070.1"/>
</dbReference>